<dbReference type="PANTHER" id="PTHR14042">
    <property type="entry name" value="DOPEY-RELATED"/>
    <property type="match status" value="1"/>
</dbReference>
<dbReference type="EMBL" id="CAJZBQ010000057">
    <property type="protein sequence ID" value="CAG9333808.1"/>
    <property type="molecule type" value="Genomic_DNA"/>
</dbReference>
<dbReference type="Proteomes" id="UP001162131">
    <property type="component" value="Unassembled WGS sequence"/>
</dbReference>
<sequence>MDSSFNSKVDLALTRELKPLLITFEKAKEWEWSDLIRWLKSVKHLLDHHKSEAIPEKFTLAKRLQQCLNPALPQGLHLITLSIYDTILEERQNFETLTFFSTGFLPFFEYASSENQKAVVRLAKQFLHLDPAISLRNALIGIVTPLLPGLEEGTSNQDVEREVMNLFDAFAEKDKFGLFQAIWHALLKTSRARLGALNYLTKRIPKDSRIIIEFMPEKTMLLSALAAGIHSENILVQRATIDLLISHFPILQNEGVFILEEKRSILELLFRLLAKRDSTLTRRIWEYVHLGESLPSEEIFENIKEEYIVPTLKAILEAKVDLSGISTQEQISKVIEPLVIAEAALDKDNLGTLLLRDISVSLISNVKNHKDQEIYGKEVCEKFSTMLRSDLCVNNVKLIWQALADSLEENCIGEVGDIMDVIYFYITNFPISQKSYECMVPILDILYTNMHRLHNSLSTSLKIVQILLSKTEITVDIQNSISCFYRFYVEFSKNAEIPLKDLKRASLIAFTLARHGTPEFGWLSCIINFITSNKDVEKSLMGIEIAINLLKENLEPYKNFLQSELGGLEDFFFKQLWQFLDQSKKRKKIVKLIWKLSDPITYILQAIQNNLALSKLNPPNEVKPRIDTLNRLNVVWNITRNLNKNELNELFSRECILLILDKLEDPHPAVKHAAKNFLKNASPEFSLFIDPLYESLLYTGISPLYPPISYSFKIFKILLSANCFAYQNIEKMTLGEKMQDLWLEYRRNIVNSEDVATYADLLTEICVNYLVSPAANRKDRESQGAAGEVIELILSYGDRELAYRCVFRIMRSLKKIFEAKDGVMQLVYLNILNQILYNCRIETNKDRCKALLSINFISILEDDNFLTGQDEYVRNHWVSFLIKSLDFVSERIDYDTFIKMASIVIEKLCAQIEISVNKKHLLLGITAYLHYGLSISKPDAFAISEPDPHSVARESFFEGMFKRLLGSDSVPVIIAAIRISQEMFKEFEKVLECCLLCISDYDCEDIKAKGVNIFTAVKGKPIEDKVIKKLLDPIMISRTYELIRASIAIWISRSAAEVDPIPRTDQDLIKVLRILTALDTPLDVVLEAIFKYLIDDLKLGSGNYRKNSGLNRSQYESVAHFIYSLLSFYTKEKFESISKEPNIVWNEALRLLRILDTSEINSISLWILEITYLLIKRVGIDYVMSGDKSFAKGIRDLMQKLMNQVVGYCMINEELDIEYPFPPSAYETDKISAPLTLCSLLTLKKTLYEISKAIWKDNPEKIASQIQYNTGVALKTLTSKTSNLDVDIMTDLLYSLLESGGRRLANAYKNLILDHIASNEFFSLMKSRKICLKHWCQIIKLISYQCYEDNKEQLIKEVLKRINKYNRSKILKSMIFVVYSGDIDDYNAALNTISEFLNEFLRVDKESISTVFFCIRVLLVKLSPQLLNDIWPRIWPHTLTELLQILEANSKIPNCLAALKLIDTMIVLNIQEFIMHQFIFFYDSTACYDCLDEFDEGKDEYVPIIPRKYTRAPKTIKMMEVKQNIEAVEKRVLTMNVKAIDQNELDIKAKALAREIVRLSQVRAIPDDKNIKNSIEDDFLSDNY</sequence>
<evidence type="ECO:0000259" key="5">
    <source>
        <dbReference type="Pfam" id="PF24598"/>
    </source>
</evidence>
<dbReference type="Pfam" id="PF24598">
    <property type="entry name" value="DOP1_C"/>
    <property type="match status" value="1"/>
</dbReference>
<reference evidence="6" key="1">
    <citation type="submission" date="2021-09" db="EMBL/GenBank/DDBJ databases">
        <authorList>
            <consortium name="AG Swart"/>
            <person name="Singh M."/>
            <person name="Singh A."/>
            <person name="Seah K."/>
            <person name="Emmerich C."/>
        </authorList>
    </citation>
    <scope>NUCLEOTIDE SEQUENCE</scope>
    <source>
        <strain evidence="6">ATCC30299</strain>
    </source>
</reference>
<dbReference type="InterPro" id="IPR007249">
    <property type="entry name" value="DOP1_N"/>
</dbReference>
<dbReference type="GO" id="GO:0005829">
    <property type="term" value="C:cytosol"/>
    <property type="evidence" value="ECO:0007669"/>
    <property type="project" value="GOC"/>
</dbReference>
<keyword evidence="2" id="KW-0653">Protein transport</keyword>
<comment type="similarity">
    <text evidence="3">Belongs to the DOP1 family.</text>
</comment>
<dbReference type="GO" id="GO:0005768">
    <property type="term" value="C:endosome"/>
    <property type="evidence" value="ECO:0007669"/>
    <property type="project" value="TreeGrafter"/>
</dbReference>
<comment type="caution">
    <text evidence="6">The sequence shown here is derived from an EMBL/GenBank/DDBJ whole genome shotgun (WGS) entry which is preliminary data.</text>
</comment>
<dbReference type="SUPFAM" id="SSF48371">
    <property type="entry name" value="ARM repeat"/>
    <property type="match status" value="1"/>
</dbReference>
<protein>
    <recommendedName>
        <fullName evidence="8">Dopey N-terminal domain-containing protein</fullName>
    </recommendedName>
</protein>
<dbReference type="Pfam" id="PF04118">
    <property type="entry name" value="Dopey_N"/>
    <property type="match status" value="1"/>
</dbReference>
<dbReference type="InterPro" id="IPR040314">
    <property type="entry name" value="DOP1"/>
</dbReference>
<dbReference type="GO" id="GO:0006895">
    <property type="term" value="P:Golgi to endosome transport"/>
    <property type="evidence" value="ECO:0007669"/>
    <property type="project" value="InterPro"/>
</dbReference>
<accession>A0AAU9K8R2</accession>
<dbReference type="PANTHER" id="PTHR14042:SF24">
    <property type="entry name" value="PROTEIN DOPEY-1 HOMOLOG"/>
    <property type="match status" value="1"/>
</dbReference>
<dbReference type="GO" id="GO:0005802">
    <property type="term" value="C:trans-Golgi network"/>
    <property type="evidence" value="ECO:0007669"/>
    <property type="project" value="TreeGrafter"/>
</dbReference>
<name>A0AAU9K8R2_9CILI</name>
<dbReference type="InterPro" id="IPR056457">
    <property type="entry name" value="DOP1_C"/>
</dbReference>
<evidence type="ECO:0000256" key="3">
    <source>
        <dbReference type="ARBA" id="ARBA00046326"/>
    </source>
</evidence>
<proteinExistence type="inferred from homology"/>
<keyword evidence="7" id="KW-1185">Reference proteome</keyword>
<evidence type="ECO:0000313" key="7">
    <source>
        <dbReference type="Proteomes" id="UP001162131"/>
    </source>
</evidence>
<gene>
    <name evidence="6" type="ORF">BSTOLATCC_MIC59621</name>
</gene>
<feature type="domain" description="DOP1-like C-terminal" evidence="5">
    <location>
        <begin position="1144"/>
        <end position="1541"/>
    </location>
</feature>
<evidence type="ECO:0000313" key="6">
    <source>
        <dbReference type="EMBL" id="CAG9333808.1"/>
    </source>
</evidence>
<evidence type="ECO:0000256" key="1">
    <source>
        <dbReference type="ARBA" id="ARBA00022448"/>
    </source>
</evidence>
<evidence type="ECO:0008006" key="8">
    <source>
        <dbReference type="Google" id="ProtNLM"/>
    </source>
</evidence>
<feature type="domain" description="DOP1 N-terminal" evidence="4">
    <location>
        <begin position="15"/>
        <end position="288"/>
    </location>
</feature>
<organism evidence="6 7">
    <name type="scientific">Blepharisma stoltei</name>
    <dbReference type="NCBI Taxonomy" id="1481888"/>
    <lineage>
        <taxon>Eukaryota</taxon>
        <taxon>Sar</taxon>
        <taxon>Alveolata</taxon>
        <taxon>Ciliophora</taxon>
        <taxon>Postciliodesmatophora</taxon>
        <taxon>Heterotrichea</taxon>
        <taxon>Heterotrichida</taxon>
        <taxon>Blepharismidae</taxon>
        <taxon>Blepharisma</taxon>
    </lineage>
</organism>
<evidence type="ECO:0000259" key="4">
    <source>
        <dbReference type="Pfam" id="PF04118"/>
    </source>
</evidence>
<evidence type="ECO:0000256" key="2">
    <source>
        <dbReference type="ARBA" id="ARBA00022927"/>
    </source>
</evidence>
<keyword evidence="1" id="KW-0813">Transport</keyword>
<dbReference type="InterPro" id="IPR016024">
    <property type="entry name" value="ARM-type_fold"/>
</dbReference>
<dbReference type="GO" id="GO:0015031">
    <property type="term" value="P:protein transport"/>
    <property type="evidence" value="ECO:0007669"/>
    <property type="project" value="UniProtKB-KW"/>
</dbReference>